<feature type="domain" description="Calcineurin-like phosphoesterase" evidence="2">
    <location>
        <begin position="57"/>
        <end position="269"/>
    </location>
</feature>
<keyword evidence="1" id="KW-0732">Signal</keyword>
<evidence type="ECO:0000256" key="1">
    <source>
        <dbReference type="SAM" id="SignalP"/>
    </source>
</evidence>
<dbReference type="PANTHER" id="PTHR43143">
    <property type="entry name" value="METALLOPHOSPHOESTERASE, CALCINEURIN SUPERFAMILY"/>
    <property type="match status" value="1"/>
</dbReference>
<dbReference type="Proteomes" id="UP001626549">
    <property type="component" value="Chromosome"/>
</dbReference>
<dbReference type="Gene3D" id="3.60.21.10">
    <property type="match status" value="1"/>
</dbReference>
<evidence type="ECO:0000259" key="2">
    <source>
        <dbReference type="Pfam" id="PF00149"/>
    </source>
</evidence>
<feature type="chain" id="PRO_5046763116" evidence="1">
    <location>
        <begin position="27"/>
        <end position="344"/>
    </location>
</feature>
<dbReference type="InterPro" id="IPR029052">
    <property type="entry name" value="Metallo-depent_PP-like"/>
</dbReference>
<reference evidence="3 4" key="1">
    <citation type="submission" date="2023-10" db="EMBL/GenBank/DDBJ databases">
        <title>Two novel species belonging to the OM43/NOR5 clade.</title>
        <authorList>
            <person name="Park M."/>
        </authorList>
    </citation>
    <scope>NUCLEOTIDE SEQUENCE [LARGE SCALE GENOMIC DNA]</scope>
    <source>
        <strain evidence="3 4">IMCC45268</strain>
    </source>
</reference>
<dbReference type="CDD" id="cd00838">
    <property type="entry name" value="MPP_superfamily"/>
    <property type="match status" value="1"/>
</dbReference>
<name>A0ABZ0IDZ4_9GAMM</name>
<dbReference type="RefSeq" id="WP_407327722.1">
    <property type="nucleotide sequence ID" value="NZ_CP136865.1"/>
</dbReference>
<protein>
    <submittedName>
        <fullName evidence="3">Metallophosphoesterase</fullName>
    </submittedName>
</protein>
<dbReference type="InterPro" id="IPR004843">
    <property type="entry name" value="Calcineurin-like_PHP"/>
</dbReference>
<dbReference type="SUPFAM" id="SSF56300">
    <property type="entry name" value="Metallo-dependent phosphatases"/>
    <property type="match status" value="1"/>
</dbReference>
<gene>
    <name evidence="3" type="ORF">R0137_00330</name>
</gene>
<feature type="signal peptide" evidence="1">
    <location>
        <begin position="1"/>
        <end position="26"/>
    </location>
</feature>
<evidence type="ECO:0000313" key="3">
    <source>
        <dbReference type="EMBL" id="WOJ97034.1"/>
    </source>
</evidence>
<accession>A0ABZ0IDZ4</accession>
<keyword evidence="4" id="KW-1185">Reference proteome</keyword>
<dbReference type="Pfam" id="PF00149">
    <property type="entry name" value="Metallophos"/>
    <property type="match status" value="1"/>
</dbReference>
<proteinExistence type="predicted"/>
<dbReference type="PROSITE" id="PS51257">
    <property type="entry name" value="PROKAR_LIPOPROTEIN"/>
    <property type="match status" value="1"/>
</dbReference>
<dbReference type="EMBL" id="CP136865">
    <property type="protein sequence ID" value="WOJ97034.1"/>
    <property type="molecule type" value="Genomic_DNA"/>
</dbReference>
<dbReference type="InterPro" id="IPR051918">
    <property type="entry name" value="STPP_CPPED1"/>
</dbReference>
<evidence type="ECO:0000313" key="4">
    <source>
        <dbReference type="Proteomes" id="UP001626549"/>
    </source>
</evidence>
<organism evidence="3 4">
    <name type="scientific">Congregibacter brevis</name>
    <dbReference type="NCBI Taxonomy" id="3081201"/>
    <lineage>
        <taxon>Bacteria</taxon>
        <taxon>Pseudomonadati</taxon>
        <taxon>Pseudomonadota</taxon>
        <taxon>Gammaproteobacteria</taxon>
        <taxon>Cellvibrionales</taxon>
        <taxon>Halieaceae</taxon>
        <taxon>Congregibacter</taxon>
    </lineage>
</organism>
<sequence length="344" mass="38370">MSKVTSLQLMAYAAAALLLSACTATLDDPSPMFDHGVASSPKPWTQATPNYDSDTVRFAVFSDLTGGEREGVFEVAVEQMNLLRPELIVNVGDLIEGSSDRSEIDAQWQSFDDRANKAIAPVLYTGGNHDLLDGVLRKAWEERNGPRYYHVRYRDVLFLILDTEDHSEKRLNEIAQLRLDAIEVAKTSGWDAFAETEYANLPEDETGMISAAQAEYMRDAIAKNKDVRWTFLLVHKAPWANDDMASWQSIEEALGEQEYTVFHGHRHSYQHKTRKGRDYIRLATTGGVFLPDAGLSMDQIVWVTVDADGAHIANLKMSGILDKTGKRPLNGDALCLDSKDCPED</sequence>
<dbReference type="PANTHER" id="PTHR43143:SF1">
    <property type="entry name" value="SERINE_THREONINE-PROTEIN PHOSPHATASE CPPED1"/>
    <property type="match status" value="1"/>
</dbReference>